<dbReference type="PANTHER" id="PTHR43864:SF1">
    <property type="entry name" value="XANTHINE PHOSPHORIBOSYLTRANSFERASE"/>
    <property type="match status" value="1"/>
</dbReference>
<keyword evidence="1 5" id="KW-0808">Transferase</keyword>
<evidence type="ECO:0000256" key="3">
    <source>
        <dbReference type="SAM" id="MobiDB-lite"/>
    </source>
</evidence>
<dbReference type="CDD" id="cd06223">
    <property type="entry name" value="PRTases_typeI"/>
    <property type="match status" value="1"/>
</dbReference>
<dbReference type="eggNOG" id="ENOG502S277">
    <property type="taxonomic scope" value="Eukaryota"/>
</dbReference>
<dbReference type="AlphaFoldDB" id="A0A0L0DWG2"/>
<feature type="domain" description="Phosphoribosyltransferase" evidence="4">
    <location>
        <begin position="111"/>
        <end position="232"/>
    </location>
</feature>
<dbReference type="InterPro" id="IPR000836">
    <property type="entry name" value="PRTase_dom"/>
</dbReference>
<keyword evidence="5" id="KW-0328">Glycosyltransferase</keyword>
<dbReference type="GO" id="GO:0006166">
    <property type="term" value="P:purine ribonucleoside salvage"/>
    <property type="evidence" value="ECO:0007669"/>
    <property type="project" value="UniProtKB-KW"/>
</dbReference>
<sequence>MSNTSSAQGASSSEDGGQPAGAAVEAGAGTGVETGAGTETGVGAMVEVATGEDDGAGPVNKKRKRGEDVGKTGETTAGEAVSASPASTTPNLRVDGFMSHRVDTMAMYMCGETIAQRFADAGITKVVTVETAGIVTGFVVATCLNIDLVYARKKLLRGPLPASIITKPYRRKGAALPGKLYLSSEYFDASDVVLIVDSFLATGHTILTLAEMVKETGATVGGVACMIEKAWKAGRQSLAAAGISPVESLVVIETMGFDTESIVFASDARDTVAGELLVENIVKMADVTPGYDA</sequence>
<keyword evidence="6" id="KW-1185">Reference proteome</keyword>
<dbReference type="EMBL" id="GL349441">
    <property type="protein sequence ID" value="KNC56421.1"/>
    <property type="molecule type" value="Genomic_DNA"/>
</dbReference>
<evidence type="ECO:0000256" key="2">
    <source>
        <dbReference type="ARBA" id="ARBA00022726"/>
    </source>
</evidence>
<protein>
    <submittedName>
        <fullName evidence="5">Xanthine phosphoribosyltransferase</fullName>
    </submittedName>
</protein>
<dbReference type="STRING" id="461836.A0A0L0DWG2"/>
<evidence type="ECO:0000259" key="4">
    <source>
        <dbReference type="Pfam" id="PF00156"/>
    </source>
</evidence>
<evidence type="ECO:0000256" key="1">
    <source>
        <dbReference type="ARBA" id="ARBA00022679"/>
    </source>
</evidence>
<feature type="compositionally biased region" description="Gly residues" evidence="3">
    <location>
        <begin position="28"/>
        <end position="40"/>
    </location>
</feature>
<dbReference type="SUPFAM" id="SSF53271">
    <property type="entry name" value="PRTase-like"/>
    <property type="match status" value="1"/>
</dbReference>
<organism evidence="5 6">
    <name type="scientific">Thecamonas trahens ATCC 50062</name>
    <dbReference type="NCBI Taxonomy" id="461836"/>
    <lineage>
        <taxon>Eukaryota</taxon>
        <taxon>Apusozoa</taxon>
        <taxon>Apusomonadida</taxon>
        <taxon>Apusomonadidae</taxon>
        <taxon>Thecamonas</taxon>
    </lineage>
</organism>
<feature type="compositionally biased region" description="Low complexity" evidence="3">
    <location>
        <begin position="1"/>
        <end position="13"/>
    </location>
</feature>
<proteinExistence type="predicted"/>
<dbReference type="PANTHER" id="PTHR43864">
    <property type="entry name" value="HYPOXANTHINE/GUANINE PHOSPHORIBOSYLTRANSFERASE"/>
    <property type="match status" value="1"/>
</dbReference>
<dbReference type="GeneID" id="25562072"/>
<dbReference type="GO" id="GO:0016757">
    <property type="term" value="F:glycosyltransferase activity"/>
    <property type="evidence" value="ECO:0007669"/>
    <property type="project" value="UniProtKB-KW"/>
</dbReference>
<evidence type="ECO:0000313" key="6">
    <source>
        <dbReference type="Proteomes" id="UP000054408"/>
    </source>
</evidence>
<feature type="region of interest" description="Disordered" evidence="3">
    <location>
        <begin position="1"/>
        <end position="89"/>
    </location>
</feature>
<dbReference type="OrthoDB" id="363185at2759"/>
<dbReference type="Pfam" id="PF00156">
    <property type="entry name" value="Pribosyltran"/>
    <property type="match status" value="1"/>
</dbReference>
<reference evidence="5 6" key="1">
    <citation type="submission" date="2010-05" db="EMBL/GenBank/DDBJ databases">
        <title>The Genome Sequence of Thecamonas trahens ATCC 50062.</title>
        <authorList>
            <consortium name="The Broad Institute Genome Sequencing Platform"/>
            <person name="Russ C."/>
            <person name="Cuomo C."/>
            <person name="Shea T."/>
            <person name="Young S.K."/>
            <person name="Zeng Q."/>
            <person name="Koehrsen M."/>
            <person name="Haas B."/>
            <person name="Borodovsky M."/>
            <person name="Guigo R."/>
            <person name="Alvarado L."/>
            <person name="Berlin A."/>
            <person name="Bochicchio J."/>
            <person name="Borenstein D."/>
            <person name="Chapman S."/>
            <person name="Chen Z."/>
            <person name="Freedman E."/>
            <person name="Gellesch M."/>
            <person name="Goldberg J."/>
            <person name="Griggs A."/>
            <person name="Gujja S."/>
            <person name="Heilman E."/>
            <person name="Heiman D."/>
            <person name="Hepburn T."/>
            <person name="Howarth C."/>
            <person name="Jen D."/>
            <person name="Larson L."/>
            <person name="Mehta T."/>
            <person name="Park D."/>
            <person name="Pearson M."/>
            <person name="Roberts A."/>
            <person name="Saif S."/>
            <person name="Shenoy N."/>
            <person name="Sisk P."/>
            <person name="Stolte C."/>
            <person name="Sykes S."/>
            <person name="Thomson T."/>
            <person name="Walk T."/>
            <person name="White J."/>
            <person name="Yandava C."/>
            <person name="Burger G."/>
            <person name="Gray M.W."/>
            <person name="Holland P.W.H."/>
            <person name="King N."/>
            <person name="Lang F.B.F."/>
            <person name="Roger A.J."/>
            <person name="Ruiz-Trillo I."/>
            <person name="Lander E."/>
            <person name="Nusbaum C."/>
        </authorList>
    </citation>
    <scope>NUCLEOTIDE SEQUENCE [LARGE SCALE GENOMIC DNA]</scope>
    <source>
        <strain evidence="5 6">ATCC 50062</strain>
    </source>
</reference>
<gene>
    <name evidence="5" type="ORF">AMSG_02391</name>
</gene>
<dbReference type="Proteomes" id="UP000054408">
    <property type="component" value="Unassembled WGS sequence"/>
</dbReference>
<name>A0A0L0DWG2_THETB</name>
<dbReference type="RefSeq" id="XP_013760933.1">
    <property type="nucleotide sequence ID" value="XM_013905479.1"/>
</dbReference>
<dbReference type="InterPro" id="IPR029057">
    <property type="entry name" value="PRTase-like"/>
</dbReference>
<evidence type="ECO:0000313" key="5">
    <source>
        <dbReference type="EMBL" id="KNC56421.1"/>
    </source>
</evidence>
<dbReference type="Gene3D" id="3.40.50.2020">
    <property type="match status" value="1"/>
</dbReference>
<dbReference type="InterPro" id="IPR050118">
    <property type="entry name" value="Pur/Pyrimidine_PRTase"/>
</dbReference>
<accession>A0A0L0DWG2</accession>
<keyword evidence="2" id="KW-0660">Purine salvage</keyword>